<feature type="region of interest" description="Disordered" evidence="8">
    <location>
        <begin position="596"/>
        <end position="634"/>
    </location>
</feature>
<sequence length="675" mass="75193">MGSTSICESISATPHIFLRPSHELHIASRLAAKSFLDPLSASKQRRNTSRKGQGNLGISKKNLRHGQPLYVDGFSVDQIWEQAVRIISHTSDELKDNILASSEPLHKPDSRPSLHSRESSVSEQDISLSDNETSQSGSDAEQLSEDVDAAEDLSSNEASSNIENEDIEDGSSVSESAQSNTYVEDKFNLNDGFFSIDEFNKQSEYLENLDAKGAPEEFSDEEEIDWHIAPTADSMQGSKSNKKEAKESRDDESSSESDDDGPTFGNANLIDDDSDEDMEGANDDAEDWIDTTQIKYDDFFAPPARKVSRKKSRPLPKTQPSQSASNEGDEDDEDVERAMADVRRDLFDDLSENSDVEMDDEQTGGAQGARSTHEKQRAKIADEIRRLEMANVAEKEWMLAGEAKASQRPVNSLIENDLDFERIGKPVPVVTNETSEAIEHLIKQRILAKEFDEVIRRLPDLLQQNAAKRGRVEVDQNKSQHSLAELYEQDHLRLNDPAYVDEKDEKLKRNHAEIEQLWRNTSSQLDALSNWHYKPKIAQPSINVVTDVATVAMEEARPSGAGSLFEQGMLAPQEIYAPNEKNGLVGEVVLRSGLSMAKDEMSREEKSKRRRKQKEKMKNAKSLPTSKKKTDEGQQIVSDLKKGGVNIVGDKGQLQNLDGQHASKTAEAQAGRLKL</sequence>
<protein>
    <recommendedName>
        <fullName evidence="7">U3 small nucleolar ribonucleoprotein protein MPP10</fullName>
    </recommendedName>
</protein>
<dbReference type="GO" id="GO:0032040">
    <property type="term" value="C:small-subunit processome"/>
    <property type="evidence" value="ECO:0007669"/>
    <property type="project" value="TreeGrafter"/>
</dbReference>
<dbReference type="PANTHER" id="PTHR17039">
    <property type="entry name" value="U3 SMALL NUCLEOLAR RIBONUCLEOPROTEIN PROTEIN MPP10"/>
    <property type="match status" value="1"/>
</dbReference>
<evidence type="ECO:0000256" key="1">
    <source>
        <dbReference type="ARBA" id="ARBA00004604"/>
    </source>
</evidence>
<feature type="region of interest" description="Disordered" evidence="8">
    <location>
        <begin position="656"/>
        <end position="675"/>
    </location>
</feature>
<dbReference type="GO" id="GO:0005732">
    <property type="term" value="C:sno(s)RNA-containing ribonucleoprotein complex"/>
    <property type="evidence" value="ECO:0007669"/>
    <property type="project" value="UniProtKB-UniRule"/>
</dbReference>
<feature type="compositionally biased region" description="Acidic residues" evidence="8">
    <location>
        <begin position="270"/>
        <end position="289"/>
    </location>
</feature>
<keyword evidence="3 7" id="KW-0698">rRNA processing</keyword>
<feature type="compositionally biased region" description="Basic and acidic residues" evidence="8">
    <location>
        <begin position="104"/>
        <end position="120"/>
    </location>
</feature>
<dbReference type="PIRSF" id="PIRSF017300">
    <property type="entry name" value="snoRNP_Mpp10"/>
    <property type="match status" value="1"/>
</dbReference>
<keyword evidence="4 7" id="KW-0539">Nucleus</keyword>
<organism evidence="9 10">
    <name type="scientific">Talaromyces islandicus</name>
    <name type="common">Penicillium islandicum</name>
    <dbReference type="NCBI Taxonomy" id="28573"/>
    <lineage>
        <taxon>Eukaryota</taxon>
        <taxon>Fungi</taxon>
        <taxon>Dikarya</taxon>
        <taxon>Ascomycota</taxon>
        <taxon>Pezizomycotina</taxon>
        <taxon>Eurotiomycetes</taxon>
        <taxon>Eurotiomycetidae</taxon>
        <taxon>Eurotiales</taxon>
        <taxon>Trichocomaceae</taxon>
        <taxon>Talaromyces</taxon>
        <taxon>Talaromyces sect. Islandici</taxon>
    </lineage>
</organism>
<dbReference type="PANTHER" id="PTHR17039:SF0">
    <property type="entry name" value="U3 SMALL NUCLEOLAR RIBONUCLEOPROTEIN PROTEIN MPP10"/>
    <property type="match status" value="1"/>
</dbReference>
<evidence type="ECO:0000256" key="2">
    <source>
        <dbReference type="ARBA" id="ARBA00022517"/>
    </source>
</evidence>
<feature type="compositionally biased region" description="Basic and acidic residues" evidence="8">
    <location>
        <begin position="241"/>
        <end position="252"/>
    </location>
</feature>
<comment type="similarity">
    <text evidence="6 7">Belongs to the MPP10 family.</text>
</comment>
<dbReference type="GO" id="GO:0034457">
    <property type="term" value="C:Mpp10 complex"/>
    <property type="evidence" value="ECO:0007669"/>
    <property type="project" value="UniProtKB-UniRule"/>
</dbReference>
<feature type="region of interest" description="Disordered" evidence="8">
    <location>
        <begin position="102"/>
        <end position="178"/>
    </location>
</feature>
<keyword evidence="5 7" id="KW-0687">Ribonucleoprotein</keyword>
<accession>A0A0U1LQC4</accession>
<dbReference type="OMA" id="HFAEDFG"/>
<dbReference type="Proteomes" id="UP000054383">
    <property type="component" value="Unassembled WGS sequence"/>
</dbReference>
<feature type="compositionally biased region" description="Acidic residues" evidence="8">
    <location>
        <begin position="348"/>
        <end position="362"/>
    </location>
</feature>
<evidence type="ECO:0000256" key="8">
    <source>
        <dbReference type="SAM" id="MobiDB-lite"/>
    </source>
</evidence>
<dbReference type="AlphaFoldDB" id="A0A0U1LQC4"/>
<dbReference type="Pfam" id="PF04006">
    <property type="entry name" value="Mpp10"/>
    <property type="match status" value="1"/>
</dbReference>
<proteinExistence type="inferred from homology"/>
<feature type="region of interest" description="Disordered" evidence="8">
    <location>
        <begin position="207"/>
        <end position="377"/>
    </location>
</feature>
<name>A0A0U1LQC4_TALIS</name>
<evidence type="ECO:0000313" key="10">
    <source>
        <dbReference type="Proteomes" id="UP000054383"/>
    </source>
</evidence>
<feature type="compositionally biased region" description="Basic and acidic residues" evidence="8">
    <location>
        <begin position="597"/>
        <end position="607"/>
    </location>
</feature>
<comment type="subcellular location">
    <subcellularLocation>
        <location evidence="1 7">Nucleus</location>
        <location evidence="1 7">Nucleolus</location>
    </subcellularLocation>
</comment>
<feature type="compositionally biased region" description="Polar residues" evidence="8">
    <location>
        <begin position="121"/>
        <end position="141"/>
    </location>
</feature>
<evidence type="ECO:0000313" key="9">
    <source>
        <dbReference type="EMBL" id="CRG85554.1"/>
    </source>
</evidence>
<dbReference type="GO" id="GO:0006364">
    <property type="term" value="P:rRNA processing"/>
    <property type="evidence" value="ECO:0007669"/>
    <property type="project" value="UniProtKB-KW"/>
</dbReference>
<evidence type="ECO:0000256" key="4">
    <source>
        <dbReference type="ARBA" id="ARBA00023242"/>
    </source>
</evidence>
<evidence type="ECO:0000256" key="6">
    <source>
        <dbReference type="ARBA" id="ARBA00029455"/>
    </source>
</evidence>
<feature type="region of interest" description="Disordered" evidence="8">
    <location>
        <begin position="41"/>
        <end position="61"/>
    </location>
</feature>
<dbReference type="EMBL" id="CVMT01000002">
    <property type="protein sequence ID" value="CRG85554.1"/>
    <property type="molecule type" value="Genomic_DNA"/>
</dbReference>
<comment type="function">
    <text evidence="7">Involved in nucleolar processing of pre-18S ribosomal RNA.</text>
</comment>
<dbReference type="InterPro" id="IPR012173">
    <property type="entry name" value="Mpp10"/>
</dbReference>
<dbReference type="OrthoDB" id="445326at2759"/>
<keyword evidence="10" id="KW-1185">Reference proteome</keyword>
<feature type="compositionally biased region" description="Acidic residues" evidence="8">
    <location>
        <begin position="142"/>
        <end position="151"/>
    </location>
</feature>
<evidence type="ECO:0000256" key="5">
    <source>
        <dbReference type="ARBA" id="ARBA00023274"/>
    </source>
</evidence>
<evidence type="ECO:0000256" key="3">
    <source>
        <dbReference type="ARBA" id="ARBA00022552"/>
    </source>
</evidence>
<evidence type="ECO:0000256" key="7">
    <source>
        <dbReference type="PIRNR" id="PIRNR017300"/>
    </source>
</evidence>
<gene>
    <name evidence="9" type="ORF">PISL3812_02604</name>
</gene>
<dbReference type="STRING" id="28573.A0A0U1LQC4"/>
<keyword evidence="2 7" id="KW-0690">Ribosome biogenesis</keyword>
<feature type="compositionally biased region" description="Basic and acidic residues" evidence="8">
    <location>
        <begin position="336"/>
        <end position="347"/>
    </location>
</feature>
<reference evidence="9 10" key="1">
    <citation type="submission" date="2015-04" db="EMBL/GenBank/DDBJ databases">
        <authorList>
            <person name="Syromyatnikov M.Y."/>
            <person name="Popov V.N."/>
        </authorList>
    </citation>
    <scope>NUCLEOTIDE SEQUENCE [LARGE SCALE GENOMIC DNA]</scope>
    <source>
        <strain evidence="9">WF-38-12</strain>
    </source>
</reference>